<name>A0A2S0MQS6_9RHOB</name>
<dbReference type="Proteomes" id="UP000237655">
    <property type="component" value="Chromosome"/>
</dbReference>
<organism evidence="1 2">
    <name type="scientific">Pukyongiella litopenaei</name>
    <dbReference type="NCBI Taxonomy" id="2605946"/>
    <lineage>
        <taxon>Bacteria</taxon>
        <taxon>Pseudomonadati</taxon>
        <taxon>Pseudomonadota</taxon>
        <taxon>Alphaproteobacteria</taxon>
        <taxon>Rhodobacterales</taxon>
        <taxon>Paracoccaceae</taxon>
        <taxon>Pukyongiella</taxon>
    </lineage>
</organism>
<protein>
    <submittedName>
        <fullName evidence="1">Transporter</fullName>
    </submittedName>
</protein>
<dbReference type="EMBL" id="CP027665">
    <property type="protein sequence ID" value="AVO38224.1"/>
    <property type="molecule type" value="Genomic_DNA"/>
</dbReference>
<dbReference type="Pfam" id="PF13557">
    <property type="entry name" value="Phenol_MetA_deg"/>
    <property type="match status" value="1"/>
</dbReference>
<proteinExistence type="predicted"/>
<dbReference type="InterPro" id="IPR025737">
    <property type="entry name" value="FApF"/>
</dbReference>
<sequence length="338" mass="36001">MYQTAAPVGKRTVEAAKECRPLSSSLTRLVRLLCHSVTAVLFIVLAPSVQAQMGDGPRAYQLVPEDTRSVSQFYIGTRGNLAPSDGTVFRGADLDLNLGVTQYSQTLGLNGHQAAWLMIVPYGNVSGSLGLGAGGSSGSDSGLGDIKLGFAYGIHGAPVLDREAYMRYDPGLAVNFIGRVTAPTGHYDSARSLNMGGNRWALELALPIAYYLGNSFLDPQLTTFEIMPKVAIYGDNTDAPGATQTLSQRPVLSIEAHVTRNFGKAFWGSLDALYTYGGETESDGIDDNNRQRSLAVGVSGNVTFSPSTSLKVTYGEVISGNANGSDGKMFRAQLMYLF</sequence>
<keyword evidence="2" id="KW-1185">Reference proteome</keyword>
<evidence type="ECO:0000313" key="1">
    <source>
        <dbReference type="EMBL" id="AVO38224.1"/>
    </source>
</evidence>
<dbReference type="RefSeq" id="WP_106472538.1">
    <property type="nucleotide sequence ID" value="NZ_CP027665.1"/>
</dbReference>
<dbReference type="AlphaFoldDB" id="A0A2S0MQS6"/>
<gene>
    <name evidence="1" type="ORF">C6Y53_11270</name>
</gene>
<dbReference type="KEGG" id="thas:C6Y53_11270"/>
<evidence type="ECO:0000313" key="2">
    <source>
        <dbReference type="Proteomes" id="UP000237655"/>
    </source>
</evidence>
<accession>A0A2S0MQS6</accession>
<reference evidence="2" key="1">
    <citation type="submission" date="2018-03" db="EMBL/GenBank/DDBJ databases">
        <title>Genomic analysis of the strain SH-1 isolated from shrimp intestine.</title>
        <authorList>
            <person name="Kim Y.-S."/>
            <person name="Kim S.-E."/>
            <person name="Kim K.-H."/>
        </authorList>
    </citation>
    <scope>NUCLEOTIDE SEQUENCE [LARGE SCALE GENOMIC DNA]</scope>
    <source>
        <strain evidence="2">SH-1</strain>
    </source>
</reference>